<evidence type="ECO:0000256" key="1">
    <source>
        <dbReference type="ARBA" id="ARBA00006484"/>
    </source>
</evidence>
<dbReference type="InterPro" id="IPR002347">
    <property type="entry name" value="SDR_fam"/>
</dbReference>
<evidence type="ECO:0000313" key="5">
    <source>
        <dbReference type="EMBL" id="NID15867.1"/>
    </source>
</evidence>
<keyword evidence="6" id="KW-1185">Reference proteome</keyword>
<dbReference type="InterPro" id="IPR036291">
    <property type="entry name" value="NAD(P)-bd_dom_sf"/>
</dbReference>
<comment type="caution">
    <text evidence="5">The sequence shown here is derived from an EMBL/GenBank/DDBJ whole genome shotgun (WGS) entry which is preliminary data.</text>
</comment>
<organism evidence="5 6">
    <name type="scientific">Luteibacter yeojuensis</name>
    <dbReference type="NCBI Taxonomy" id="345309"/>
    <lineage>
        <taxon>Bacteria</taxon>
        <taxon>Pseudomonadati</taxon>
        <taxon>Pseudomonadota</taxon>
        <taxon>Gammaproteobacteria</taxon>
        <taxon>Lysobacterales</taxon>
        <taxon>Rhodanobacteraceae</taxon>
        <taxon>Luteibacter</taxon>
    </lineage>
</organism>
<name>A0A7X5QV51_9GAMM</name>
<dbReference type="GO" id="GO:0016491">
    <property type="term" value="F:oxidoreductase activity"/>
    <property type="evidence" value="ECO:0007669"/>
    <property type="project" value="UniProtKB-KW"/>
</dbReference>
<dbReference type="AlphaFoldDB" id="A0A7X5QV51"/>
<keyword evidence="2" id="KW-0560">Oxidoreductase</keyword>
<reference evidence="5 6" key="1">
    <citation type="journal article" date="2006" name="Int. J. Syst. Evol. Microbiol.">
        <title>Dyella yeojuensis sp. nov., isolated from greenhouse soil in Korea.</title>
        <authorList>
            <person name="Kim B.Y."/>
            <person name="Weon H.Y."/>
            <person name="Lee K.H."/>
            <person name="Seok S.J."/>
            <person name="Kwon S.W."/>
            <person name="Go S.J."/>
            <person name="Stackebrandt E."/>
        </authorList>
    </citation>
    <scope>NUCLEOTIDE SEQUENCE [LARGE SCALE GENOMIC DNA]</scope>
    <source>
        <strain evidence="5 6">DSM 17673</strain>
    </source>
</reference>
<gene>
    <name evidence="5" type="ORF">HBF32_10400</name>
</gene>
<dbReference type="Gene3D" id="3.40.50.720">
    <property type="entry name" value="NAD(P)-binding Rossmann-like Domain"/>
    <property type="match status" value="1"/>
</dbReference>
<comment type="similarity">
    <text evidence="1 3">Belongs to the short-chain dehydrogenases/reductases (SDR) family.</text>
</comment>
<evidence type="ECO:0000256" key="3">
    <source>
        <dbReference type="RuleBase" id="RU000363"/>
    </source>
</evidence>
<dbReference type="EMBL" id="JAAQTL010000001">
    <property type="protein sequence ID" value="NID15867.1"/>
    <property type="molecule type" value="Genomic_DNA"/>
</dbReference>
<protein>
    <submittedName>
        <fullName evidence="5">SDR family oxidoreductase</fullName>
    </submittedName>
</protein>
<evidence type="ECO:0000313" key="6">
    <source>
        <dbReference type="Proteomes" id="UP000518878"/>
    </source>
</evidence>
<dbReference type="PANTHER" id="PTHR44196">
    <property type="entry name" value="DEHYDROGENASE/REDUCTASE SDR FAMILY MEMBER 7B"/>
    <property type="match status" value="1"/>
</dbReference>
<accession>A0A7X5QV51</accession>
<dbReference type="Pfam" id="PF00106">
    <property type="entry name" value="adh_short"/>
    <property type="match status" value="1"/>
</dbReference>
<dbReference type="SMART" id="SM00822">
    <property type="entry name" value="PKS_KR"/>
    <property type="match status" value="1"/>
</dbReference>
<proteinExistence type="inferred from homology"/>
<dbReference type="SUPFAM" id="SSF51735">
    <property type="entry name" value="NAD(P)-binding Rossmann-fold domains"/>
    <property type="match status" value="1"/>
</dbReference>
<dbReference type="GO" id="GO:0016020">
    <property type="term" value="C:membrane"/>
    <property type="evidence" value="ECO:0007669"/>
    <property type="project" value="TreeGrafter"/>
</dbReference>
<dbReference type="CDD" id="cd05233">
    <property type="entry name" value="SDR_c"/>
    <property type="match status" value="1"/>
</dbReference>
<evidence type="ECO:0000256" key="2">
    <source>
        <dbReference type="ARBA" id="ARBA00023002"/>
    </source>
</evidence>
<dbReference type="PIRSF" id="PIRSF000126">
    <property type="entry name" value="11-beta-HSD1"/>
    <property type="match status" value="1"/>
</dbReference>
<dbReference type="PANTHER" id="PTHR44196:SF2">
    <property type="entry name" value="SHORT-CHAIN DEHYDROGENASE-RELATED"/>
    <property type="match status" value="1"/>
</dbReference>
<dbReference type="PRINTS" id="PR00080">
    <property type="entry name" value="SDRFAMILY"/>
</dbReference>
<dbReference type="PRINTS" id="PR00081">
    <property type="entry name" value="GDHRDH"/>
</dbReference>
<dbReference type="InterPro" id="IPR057326">
    <property type="entry name" value="KR_dom"/>
</dbReference>
<sequence>MASHRRALVTGASAGIGEAFARELARRGYDLVLTARRADRLEALAKDLRERHAVEAIVAPLDLARTDGPEALVAALEAQGLAIDVLVNNAGYGVPGYFEEQPWATHAAFIQVLMTAPTELAWRLLPAMKARGYGRILNIASLAGHIPGSAGHTLYAASKAYLIKFSQSLALECAGTGVHATAVCPGFTYSEFHDVTGSRELVSKMPGFMWMDAPAVARQGLDAADAGKAVYVTGRVNRAIKSLFKLIPDTLALKMVQRQGRRFRTGPRGG</sequence>
<dbReference type="Proteomes" id="UP000518878">
    <property type="component" value="Unassembled WGS sequence"/>
</dbReference>
<feature type="domain" description="Ketoreductase" evidence="4">
    <location>
        <begin position="5"/>
        <end position="184"/>
    </location>
</feature>
<dbReference type="RefSeq" id="WP_166699559.1">
    <property type="nucleotide sequence ID" value="NZ_JAAQTL010000001.1"/>
</dbReference>
<evidence type="ECO:0000259" key="4">
    <source>
        <dbReference type="SMART" id="SM00822"/>
    </source>
</evidence>